<keyword evidence="1" id="KW-1133">Transmembrane helix</keyword>
<evidence type="ECO:0000313" key="2">
    <source>
        <dbReference type="EMBL" id="GEK84282.1"/>
    </source>
</evidence>
<proteinExistence type="predicted"/>
<dbReference type="EMBL" id="BJUV01000032">
    <property type="protein sequence ID" value="GEK84282.1"/>
    <property type="molecule type" value="Genomic_DNA"/>
</dbReference>
<accession>A0A7W3PJX0</accession>
<evidence type="ECO:0000313" key="4">
    <source>
        <dbReference type="Proteomes" id="UP000321154"/>
    </source>
</evidence>
<evidence type="ECO:0000256" key="1">
    <source>
        <dbReference type="SAM" id="Phobius"/>
    </source>
</evidence>
<keyword evidence="1" id="KW-0812">Transmembrane</keyword>
<comment type="caution">
    <text evidence="3">The sequence shown here is derived from an EMBL/GenBank/DDBJ whole genome shotgun (WGS) entry which is preliminary data.</text>
</comment>
<dbReference type="RefSeq" id="WP_167627383.1">
    <property type="nucleotide sequence ID" value="NZ_BAAAHR010000004.1"/>
</dbReference>
<dbReference type="EMBL" id="JACGWW010000005">
    <property type="protein sequence ID" value="MBA8814513.1"/>
    <property type="molecule type" value="Genomic_DNA"/>
</dbReference>
<dbReference type="AlphaFoldDB" id="A0A7W3PJX0"/>
<keyword evidence="1" id="KW-0472">Membrane</keyword>
<feature type="transmembrane region" description="Helical" evidence="1">
    <location>
        <begin position="25"/>
        <end position="51"/>
    </location>
</feature>
<dbReference type="Proteomes" id="UP000321154">
    <property type="component" value="Unassembled WGS sequence"/>
</dbReference>
<reference evidence="2 4" key="1">
    <citation type="submission" date="2019-07" db="EMBL/GenBank/DDBJ databases">
        <title>Whole genome shotgun sequence of Frigoribacterium faeni NBRC 103066.</title>
        <authorList>
            <person name="Hosoyama A."/>
            <person name="Uohara A."/>
            <person name="Ohji S."/>
            <person name="Ichikawa N."/>
        </authorList>
    </citation>
    <scope>NUCLEOTIDE SEQUENCE [LARGE SCALE GENOMIC DNA]</scope>
    <source>
        <strain evidence="2 4">NBRC 103066</strain>
    </source>
</reference>
<gene>
    <name evidence="3" type="ORF">FB463_002786</name>
    <name evidence="2" type="ORF">FFA01_25910</name>
</gene>
<evidence type="ECO:0000313" key="5">
    <source>
        <dbReference type="Proteomes" id="UP000522688"/>
    </source>
</evidence>
<organism evidence="3 5">
    <name type="scientific">Frigoribacterium faeni</name>
    <dbReference type="NCBI Taxonomy" id="145483"/>
    <lineage>
        <taxon>Bacteria</taxon>
        <taxon>Bacillati</taxon>
        <taxon>Actinomycetota</taxon>
        <taxon>Actinomycetes</taxon>
        <taxon>Micrococcales</taxon>
        <taxon>Microbacteriaceae</taxon>
        <taxon>Frigoribacterium</taxon>
    </lineage>
</organism>
<name>A0A7W3PJX0_9MICO</name>
<keyword evidence="4" id="KW-1185">Reference proteome</keyword>
<protein>
    <submittedName>
        <fullName evidence="3">Uncharacterized protein</fullName>
    </submittedName>
</protein>
<reference evidence="3 5" key="2">
    <citation type="submission" date="2020-07" db="EMBL/GenBank/DDBJ databases">
        <title>Sequencing the genomes of 1000 actinobacteria strains.</title>
        <authorList>
            <person name="Klenk H.-P."/>
        </authorList>
    </citation>
    <scope>NUCLEOTIDE SEQUENCE [LARGE SCALE GENOMIC DNA]</scope>
    <source>
        <strain evidence="3 5">DSM 10309</strain>
    </source>
</reference>
<dbReference type="Proteomes" id="UP000522688">
    <property type="component" value="Unassembled WGS sequence"/>
</dbReference>
<sequence>MSIIRPTTTRVRSPFSEVRDSERQATLFVVATSAVAASITATAALLVTLGFGA</sequence>
<evidence type="ECO:0000313" key="3">
    <source>
        <dbReference type="EMBL" id="MBA8814513.1"/>
    </source>
</evidence>